<protein>
    <submittedName>
        <fullName evidence="1">Uncharacterized protein</fullName>
    </submittedName>
</protein>
<dbReference type="VEuPathDB" id="FungiDB:ASPVEDRAFT_81012"/>
<dbReference type="OrthoDB" id="10379666at2759"/>
<proteinExistence type="predicted"/>
<dbReference type="RefSeq" id="XP_040665163.1">
    <property type="nucleotide sequence ID" value="XM_040816961.1"/>
</dbReference>
<sequence>MAETMAMTAGQATIYPTILVDHANESDNHNTPSFFYSPFYPWTSPMPSIGQFASGISEDGDGKISQRWGSVMGLGIVLDRVVLVEPNEEAFMDGATPRITRSQLIEYCKADDNAVPGSELEIGSQAYGLWGPGMGYATYGKGRVVGILENVMVFMVR</sequence>
<dbReference type="AlphaFoldDB" id="A0A1L9PCZ8"/>
<dbReference type="EMBL" id="KV878126">
    <property type="protein sequence ID" value="OJI99400.1"/>
    <property type="molecule type" value="Genomic_DNA"/>
</dbReference>
<dbReference type="Proteomes" id="UP000184073">
    <property type="component" value="Unassembled WGS sequence"/>
</dbReference>
<reference evidence="2" key="1">
    <citation type="journal article" date="2017" name="Genome Biol.">
        <title>Comparative genomics reveals high biological diversity and specific adaptations in the industrially and medically important fungal genus Aspergillus.</title>
        <authorList>
            <person name="de Vries R.P."/>
            <person name="Riley R."/>
            <person name="Wiebenga A."/>
            <person name="Aguilar-Osorio G."/>
            <person name="Amillis S."/>
            <person name="Uchima C.A."/>
            <person name="Anderluh G."/>
            <person name="Asadollahi M."/>
            <person name="Askin M."/>
            <person name="Barry K."/>
            <person name="Battaglia E."/>
            <person name="Bayram O."/>
            <person name="Benocci T."/>
            <person name="Braus-Stromeyer S.A."/>
            <person name="Caldana C."/>
            <person name="Canovas D."/>
            <person name="Cerqueira G.C."/>
            <person name="Chen F."/>
            <person name="Chen W."/>
            <person name="Choi C."/>
            <person name="Clum A."/>
            <person name="Dos Santos R.A."/>
            <person name="Damasio A.R."/>
            <person name="Diallinas G."/>
            <person name="Emri T."/>
            <person name="Fekete E."/>
            <person name="Flipphi M."/>
            <person name="Freyberg S."/>
            <person name="Gallo A."/>
            <person name="Gournas C."/>
            <person name="Habgood R."/>
            <person name="Hainaut M."/>
            <person name="Harispe M.L."/>
            <person name="Henrissat B."/>
            <person name="Hilden K.S."/>
            <person name="Hope R."/>
            <person name="Hossain A."/>
            <person name="Karabika E."/>
            <person name="Karaffa L."/>
            <person name="Karanyi Z."/>
            <person name="Krasevec N."/>
            <person name="Kuo A."/>
            <person name="Kusch H."/>
            <person name="LaButti K."/>
            <person name="Lagendijk E.L."/>
            <person name="Lapidus A."/>
            <person name="Levasseur A."/>
            <person name="Lindquist E."/>
            <person name="Lipzen A."/>
            <person name="Logrieco A.F."/>
            <person name="MacCabe A."/>
            <person name="Maekelae M.R."/>
            <person name="Malavazi I."/>
            <person name="Melin P."/>
            <person name="Meyer V."/>
            <person name="Mielnichuk N."/>
            <person name="Miskei M."/>
            <person name="Molnar A.P."/>
            <person name="Mule G."/>
            <person name="Ngan C.Y."/>
            <person name="Orejas M."/>
            <person name="Orosz E."/>
            <person name="Ouedraogo J.P."/>
            <person name="Overkamp K.M."/>
            <person name="Park H.-S."/>
            <person name="Perrone G."/>
            <person name="Piumi F."/>
            <person name="Punt P.J."/>
            <person name="Ram A.F."/>
            <person name="Ramon A."/>
            <person name="Rauscher S."/>
            <person name="Record E."/>
            <person name="Riano-Pachon D.M."/>
            <person name="Robert V."/>
            <person name="Roehrig J."/>
            <person name="Ruller R."/>
            <person name="Salamov A."/>
            <person name="Salih N.S."/>
            <person name="Samson R.A."/>
            <person name="Sandor E."/>
            <person name="Sanguinetti M."/>
            <person name="Schuetze T."/>
            <person name="Sepcic K."/>
            <person name="Shelest E."/>
            <person name="Sherlock G."/>
            <person name="Sophianopoulou V."/>
            <person name="Squina F.M."/>
            <person name="Sun H."/>
            <person name="Susca A."/>
            <person name="Todd R.B."/>
            <person name="Tsang A."/>
            <person name="Unkles S.E."/>
            <person name="van de Wiele N."/>
            <person name="van Rossen-Uffink D."/>
            <person name="Oliveira J.V."/>
            <person name="Vesth T.C."/>
            <person name="Visser J."/>
            <person name="Yu J.-H."/>
            <person name="Zhou M."/>
            <person name="Andersen M.R."/>
            <person name="Archer D.B."/>
            <person name="Baker S.E."/>
            <person name="Benoit I."/>
            <person name="Brakhage A.A."/>
            <person name="Braus G.H."/>
            <person name="Fischer R."/>
            <person name="Frisvad J.C."/>
            <person name="Goldman G.H."/>
            <person name="Houbraken J."/>
            <person name="Oakley B."/>
            <person name="Pocsi I."/>
            <person name="Scazzocchio C."/>
            <person name="Seiboth B."/>
            <person name="vanKuyk P.A."/>
            <person name="Wortman J."/>
            <person name="Dyer P.S."/>
            <person name="Grigoriev I.V."/>
        </authorList>
    </citation>
    <scope>NUCLEOTIDE SEQUENCE [LARGE SCALE GENOMIC DNA]</scope>
    <source>
        <strain evidence="2">CBS 583.65</strain>
    </source>
</reference>
<evidence type="ECO:0000313" key="2">
    <source>
        <dbReference type="Proteomes" id="UP000184073"/>
    </source>
</evidence>
<accession>A0A1L9PCZ8</accession>
<name>A0A1L9PCZ8_ASPVE</name>
<keyword evidence="2" id="KW-1185">Reference proteome</keyword>
<organism evidence="1 2">
    <name type="scientific">Aspergillus versicolor CBS 583.65</name>
    <dbReference type="NCBI Taxonomy" id="1036611"/>
    <lineage>
        <taxon>Eukaryota</taxon>
        <taxon>Fungi</taxon>
        <taxon>Dikarya</taxon>
        <taxon>Ascomycota</taxon>
        <taxon>Pezizomycotina</taxon>
        <taxon>Eurotiomycetes</taxon>
        <taxon>Eurotiomycetidae</taxon>
        <taxon>Eurotiales</taxon>
        <taxon>Aspergillaceae</taxon>
        <taxon>Aspergillus</taxon>
        <taxon>Aspergillus subgen. Nidulantes</taxon>
    </lineage>
</organism>
<evidence type="ECO:0000313" key="1">
    <source>
        <dbReference type="EMBL" id="OJI99400.1"/>
    </source>
</evidence>
<dbReference type="GeneID" id="63732472"/>
<gene>
    <name evidence="1" type="ORF">ASPVEDRAFT_81012</name>
</gene>